<name>A0A8H7R276_9FUNG</name>
<proteinExistence type="predicted"/>
<dbReference type="AlphaFoldDB" id="A0A8H7R276"/>
<sequence>MDTNTSEQLVALQQRIMQLEQFITQQQPQQQSSTAQPSAEQQQQPSYSWTPPPLLSEVLQLESSLFPATMLTDDERRKVIENYPNIDGVQCQPPDTIPMASRKMKPFQSKQDMSLKRLQYLISGVFRPMDVLGLEISKETDNQNVQRYLYMLRDCRSLLLNVSAQINEMRNTLAIQAINPTFSSPSGGNANYTMAPADFQALLVQQTAAAQAVQKATGGAFKNKKRFNNNNNFYQQQTCCDRAYIQI</sequence>
<organism evidence="2 3">
    <name type="scientific">Mucor saturninus</name>
    <dbReference type="NCBI Taxonomy" id="64648"/>
    <lineage>
        <taxon>Eukaryota</taxon>
        <taxon>Fungi</taxon>
        <taxon>Fungi incertae sedis</taxon>
        <taxon>Mucoromycota</taxon>
        <taxon>Mucoromycotina</taxon>
        <taxon>Mucoromycetes</taxon>
        <taxon>Mucorales</taxon>
        <taxon>Mucorineae</taxon>
        <taxon>Mucoraceae</taxon>
        <taxon>Mucor</taxon>
    </lineage>
</organism>
<dbReference type="OrthoDB" id="2286148at2759"/>
<evidence type="ECO:0000256" key="1">
    <source>
        <dbReference type="SAM" id="MobiDB-lite"/>
    </source>
</evidence>
<accession>A0A8H7R276</accession>
<reference evidence="2" key="1">
    <citation type="submission" date="2020-12" db="EMBL/GenBank/DDBJ databases">
        <title>Metabolic potential, ecology and presence of endohyphal bacteria is reflected in genomic diversity of Mucoromycotina.</title>
        <authorList>
            <person name="Muszewska A."/>
            <person name="Okrasinska A."/>
            <person name="Steczkiewicz K."/>
            <person name="Drgas O."/>
            <person name="Orlowska M."/>
            <person name="Perlinska-Lenart U."/>
            <person name="Aleksandrzak-Piekarczyk T."/>
            <person name="Szatraj K."/>
            <person name="Zielenkiewicz U."/>
            <person name="Pilsyk S."/>
            <person name="Malc E."/>
            <person name="Mieczkowski P."/>
            <person name="Kruszewska J.S."/>
            <person name="Biernat P."/>
            <person name="Pawlowska J."/>
        </authorList>
    </citation>
    <scope>NUCLEOTIDE SEQUENCE</scope>
    <source>
        <strain evidence="2">WA0000017839</strain>
    </source>
</reference>
<feature type="compositionally biased region" description="Low complexity" evidence="1">
    <location>
        <begin position="24"/>
        <end position="46"/>
    </location>
</feature>
<dbReference type="EMBL" id="JAEPRD010000054">
    <property type="protein sequence ID" value="KAG2203119.1"/>
    <property type="molecule type" value="Genomic_DNA"/>
</dbReference>
<comment type="caution">
    <text evidence="2">The sequence shown here is derived from an EMBL/GenBank/DDBJ whole genome shotgun (WGS) entry which is preliminary data.</text>
</comment>
<evidence type="ECO:0000313" key="3">
    <source>
        <dbReference type="Proteomes" id="UP000603453"/>
    </source>
</evidence>
<evidence type="ECO:0000313" key="2">
    <source>
        <dbReference type="EMBL" id="KAG2203119.1"/>
    </source>
</evidence>
<feature type="region of interest" description="Disordered" evidence="1">
    <location>
        <begin position="23"/>
        <end position="50"/>
    </location>
</feature>
<dbReference type="Proteomes" id="UP000603453">
    <property type="component" value="Unassembled WGS sequence"/>
</dbReference>
<keyword evidence="3" id="KW-1185">Reference proteome</keyword>
<gene>
    <name evidence="2" type="ORF">INT47_004926</name>
</gene>
<protein>
    <submittedName>
        <fullName evidence="2">Uncharacterized protein</fullName>
    </submittedName>
</protein>